<keyword evidence="4" id="KW-1185">Reference proteome</keyword>
<proteinExistence type="predicted"/>
<name>A0AA88DNI3_FICCA</name>
<evidence type="ECO:0000259" key="2">
    <source>
        <dbReference type="Pfam" id="PF20167"/>
    </source>
</evidence>
<protein>
    <recommendedName>
        <fullName evidence="2">Putative plant transposon protein domain-containing protein</fullName>
    </recommendedName>
</protein>
<reference evidence="3" key="1">
    <citation type="submission" date="2023-07" db="EMBL/GenBank/DDBJ databases">
        <title>draft genome sequence of fig (Ficus carica).</title>
        <authorList>
            <person name="Takahashi T."/>
            <person name="Nishimura K."/>
        </authorList>
    </citation>
    <scope>NUCLEOTIDE SEQUENCE</scope>
</reference>
<dbReference type="Proteomes" id="UP001187192">
    <property type="component" value="Unassembled WGS sequence"/>
</dbReference>
<feature type="region of interest" description="Disordered" evidence="1">
    <location>
        <begin position="98"/>
        <end position="129"/>
    </location>
</feature>
<evidence type="ECO:0000313" key="3">
    <source>
        <dbReference type="EMBL" id="GMN58500.1"/>
    </source>
</evidence>
<feature type="compositionally biased region" description="Low complexity" evidence="1">
    <location>
        <begin position="108"/>
        <end position="123"/>
    </location>
</feature>
<feature type="compositionally biased region" description="Acidic residues" evidence="1">
    <location>
        <begin position="203"/>
        <end position="222"/>
    </location>
</feature>
<comment type="caution">
    <text evidence="3">The sequence shown here is derived from an EMBL/GenBank/DDBJ whole genome shotgun (WGS) entry which is preliminary data.</text>
</comment>
<gene>
    <name evidence="3" type="ORF">TIFTF001_027608</name>
</gene>
<dbReference type="EMBL" id="BTGU01000078">
    <property type="protein sequence ID" value="GMN58500.1"/>
    <property type="molecule type" value="Genomic_DNA"/>
</dbReference>
<accession>A0AA88DNI3</accession>
<organism evidence="3 4">
    <name type="scientific">Ficus carica</name>
    <name type="common">Common fig</name>
    <dbReference type="NCBI Taxonomy" id="3494"/>
    <lineage>
        <taxon>Eukaryota</taxon>
        <taxon>Viridiplantae</taxon>
        <taxon>Streptophyta</taxon>
        <taxon>Embryophyta</taxon>
        <taxon>Tracheophyta</taxon>
        <taxon>Spermatophyta</taxon>
        <taxon>Magnoliopsida</taxon>
        <taxon>eudicotyledons</taxon>
        <taxon>Gunneridae</taxon>
        <taxon>Pentapetalae</taxon>
        <taxon>rosids</taxon>
        <taxon>fabids</taxon>
        <taxon>Rosales</taxon>
        <taxon>Moraceae</taxon>
        <taxon>Ficeae</taxon>
        <taxon>Ficus</taxon>
    </lineage>
</organism>
<dbReference type="Pfam" id="PF20167">
    <property type="entry name" value="Transposase_32"/>
    <property type="match status" value="1"/>
</dbReference>
<feature type="region of interest" description="Disordered" evidence="1">
    <location>
        <begin position="191"/>
        <end position="222"/>
    </location>
</feature>
<sequence length="222" mass="24626">MPSTHVQTVSKGHIILLDSIISGRPIDVGAIIFQSLITCAAKKCGSLWFPSLITSLCANSGVPMFDTEQRLSCSNGAIKKATIARLLNVKMAKVPSQPLHNQEDEAGQAPQAPTSNTAAASSSRDPNQVDLASSVQMFEQRMSLAEVHQYQTMEMLQQMHSQQQQYWEYAKQRDLALKKSLQKNFTKPIFPFPEFPEGVLEPITDEEVSDEVDEEDADDQED</sequence>
<dbReference type="InterPro" id="IPR046796">
    <property type="entry name" value="Transposase_32_dom"/>
</dbReference>
<evidence type="ECO:0000256" key="1">
    <source>
        <dbReference type="SAM" id="MobiDB-lite"/>
    </source>
</evidence>
<feature type="domain" description="Putative plant transposon protein" evidence="2">
    <location>
        <begin position="1"/>
        <end position="63"/>
    </location>
</feature>
<evidence type="ECO:0000313" key="4">
    <source>
        <dbReference type="Proteomes" id="UP001187192"/>
    </source>
</evidence>
<dbReference type="AlphaFoldDB" id="A0AA88DNI3"/>